<dbReference type="AlphaFoldDB" id="A0A081BN03"/>
<protein>
    <recommendedName>
        <fullName evidence="1">DUF58 domain-containing protein</fullName>
    </recommendedName>
</protein>
<dbReference type="Proteomes" id="UP000030700">
    <property type="component" value="Unassembled WGS sequence"/>
</dbReference>
<dbReference type="PANTHER" id="PTHR33608:SF7">
    <property type="entry name" value="DUF58 DOMAIN-CONTAINING PROTEIN"/>
    <property type="match status" value="1"/>
</dbReference>
<organism evidence="2">
    <name type="scientific">Candidatus Moduliflexus flocculans</name>
    <dbReference type="NCBI Taxonomy" id="1499966"/>
    <lineage>
        <taxon>Bacteria</taxon>
        <taxon>Candidatus Moduliflexota</taxon>
        <taxon>Candidatus Moduliflexia</taxon>
        <taxon>Candidatus Moduliflexales</taxon>
        <taxon>Candidatus Moduliflexaceae</taxon>
    </lineage>
</organism>
<evidence type="ECO:0000313" key="2">
    <source>
        <dbReference type="EMBL" id="GAK51769.1"/>
    </source>
</evidence>
<evidence type="ECO:0000259" key="1">
    <source>
        <dbReference type="Pfam" id="PF01882"/>
    </source>
</evidence>
<dbReference type="Pfam" id="PF01882">
    <property type="entry name" value="DUF58"/>
    <property type="match status" value="1"/>
</dbReference>
<dbReference type="PANTHER" id="PTHR33608">
    <property type="entry name" value="BLL2464 PROTEIN"/>
    <property type="match status" value="1"/>
</dbReference>
<dbReference type="InterPro" id="IPR036465">
    <property type="entry name" value="vWFA_dom_sf"/>
</dbReference>
<dbReference type="SUPFAM" id="SSF53300">
    <property type="entry name" value="vWA-like"/>
    <property type="match status" value="1"/>
</dbReference>
<keyword evidence="3" id="KW-1185">Reference proteome</keyword>
<feature type="domain" description="DUF58" evidence="1">
    <location>
        <begin position="45"/>
        <end position="244"/>
    </location>
</feature>
<name>A0A081BN03_9BACT</name>
<gene>
    <name evidence="2" type="ORF">U14_03014</name>
</gene>
<proteinExistence type="predicted"/>
<dbReference type="InterPro" id="IPR002881">
    <property type="entry name" value="DUF58"/>
</dbReference>
<reference evidence="2" key="1">
    <citation type="journal article" date="2015" name="PeerJ">
        <title>First genomic representation of candidate bacterial phylum KSB3 points to enhanced environmental sensing as a trigger of wastewater bulking.</title>
        <authorList>
            <person name="Sekiguchi Y."/>
            <person name="Ohashi A."/>
            <person name="Parks D.H."/>
            <person name="Yamauchi T."/>
            <person name="Tyson G.W."/>
            <person name="Hugenholtz P."/>
        </authorList>
    </citation>
    <scope>NUCLEOTIDE SEQUENCE [LARGE SCALE GENOMIC DNA]</scope>
</reference>
<dbReference type="EMBL" id="DF820457">
    <property type="protein sequence ID" value="GAK51769.1"/>
    <property type="molecule type" value="Genomic_DNA"/>
</dbReference>
<dbReference type="CDD" id="cd00198">
    <property type="entry name" value="vWFA"/>
    <property type="match status" value="1"/>
</dbReference>
<evidence type="ECO:0000313" key="3">
    <source>
        <dbReference type="Proteomes" id="UP000030700"/>
    </source>
</evidence>
<accession>A0A081BN03</accession>
<dbReference type="Gene3D" id="3.40.50.410">
    <property type="entry name" value="von Willebrand factor, type A domain"/>
    <property type="match status" value="1"/>
</dbReference>
<sequence length="294" mass="33985">MDTFLDERFLKQLEKIKLMTQKGVKGPHRGEHKSWRSGEGSEFLDYRSYQIGDDLRYVDWSVYGRFEKLFIKLFHAEENQTIHLLLDISNSMGFGNPSKLTGAKKFAAAISYICLANLDRVTVASFADSLDEFKSAVRGKRRYADILHFLHHLEPKQATDLNACLTDYAAIGRFPGIVVVLTDLFDPKGYEDGLKALAYRNFDIHLIHVLDREELAWTQTGSIMLRDMETGEKRATFIDANFAKLYQQKIEAFLASARQFCDTYNMNYYVFNTSLAFEEVLIDYLNRSMVNWKM</sequence>
<dbReference type="HOGENOM" id="CLU_054927_3_1_0"/>
<dbReference type="STRING" id="1499966.U14_03014"/>